<dbReference type="GO" id="GO:0043768">
    <property type="term" value="F:S-ribosylhomocysteine lyase activity"/>
    <property type="evidence" value="ECO:0007669"/>
    <property type="project" value="UniProtKB-UniRule"/>
</dbReference>
<dbReference type="eggNOG" id="COG1854">
    <property type="taxonomic scope" value="Bacteria"/>
</dbReference>
<keyword evidence="16" id="KW-1185">Reference proteome</keyword>
<dbReference type="Gene3D" id="3.30.1360.80">
    <property type="entry name" value="S-ribosylhomocysteinase (LuxS)"/>
    <property type="match status" value="1"/>
</dbReference>
<dbReference type="GO" id="GO:0009372">
    <property type="term" value="P:quorum sensing"/>
    <property type="evidence" value="ECO:0007669"/>
    <property type="project" value="UniProtKB-UniRule"/>
</dbReference>
<dbReference type="RefSeq" id="WP_006702904.1">
    <property type="nucleotide sequence ID" value="NZ_KI391971.1"/>
</dbReference>
<dbReference type="NCBIfam" id="NF002606">
    <property type="entry name" value="PRK02260.2-4"/>
    <property type="match status" value="1"/>
</dbReference>
<name>D0BKZ5_9LACT</name>
<dbReference type="Pfam" id="PF02664">
    <property type="entry name" value="LuxS"/>
    <property type="match status" value="1"/>
</dbReference>
<comment type="subunit">
    <text evidence="3 14">Homodimer.</text>
</comment>
<dbReference type="HOGENOM" id="CLU_107531_2_1_9"/>
<dbReference type="InterPro" id="IPR003815">
    <property type="entry name" value="S-ribosylhomocysteinase"/>
</dbReference>
<keyword evidence="10 14" id="KW-0456">Lyase</keyword>
<dbReference type="GO" id="GO:0005506">
    <property type="term" value="F:iron ion binding"/>
    <property type="evidence" value="ECO:0007669"/>
    <property type="project" value="InterPro"/>
</dbReference>
<evidence type="ECO:0000313" key="15">
    <source>
        <dbReference type="EMBL" id="EEW93748.1"/>
    </source>
</evidence>
<evidence type="ECO:0000256" key="2">
    <source>
        <dbReference type="ARBA" id="ARBA00007311"/>
    </source>
</evidence>
<evidence type="ECO:0000256" key="5">
    <source>
        <dbReference type="ARBA" id="ARBA00015130"/>
    </source>
</evidence>
<comment type="caution">
    <text evidence="15">The sequence shown here is derived from an EMBL/GenBank/DDBJ whole genome shotgun (WGS) entry which is preliminary data.</text>
</comment>
<dbReference type="AlphaFoldDB" id="D0BKZ5"/>
<evidence type="ECO:0000256" key="4">
    <source>
        <dbReference type="ARBA" id="ARBA00012240"/>
    </source>
</evidence>
<dbReference type="EC" id="4.4.1.21" evidence="4 14"/>
<feature type="binding site" evidence="14">
    <location>
        <position position="124"/>
    </location>
    <ligand>
        <name>Fe cation</name>
        <dbReference type="ChEBI" id="CHEBI:24875"/>
    </ligand>
</feature>
<proteinExistence type="inferred from homology"/>
<keyword evidence="9 14" id="KW-0408">Iron</keyword>
<dbReference type="OrthoDB" id="9788129at2"/>
<evidence type="ECO:0000256" key="14">
    <source>
        <dbReference type="HAMAP-Rule" id="MF_00091"/>
    </source>
</evidence>
<evidence type="ECO:0000256" key="12">
    <source>
        <dbReference type="ARBA" id="ARBA00030600"/>
    </source>
</evidence>
<comment type="catalytic activity">
    <reaction evidence="1 14">
        <text>S-(5-deoxy-D-ribos-5-yl)-L-homocysteine = (S)-4,5-dihydroxypentane-2,3-dione + L-homocysteine</text>
        <dbReference type="Rhea" id="RHEA:17753"/>
        <dbReference type="ChEBI" id="CHEBI:29484"/>
        <dbReference type="ChEBI" id="CHEBI:58195"/>
        <dbReference type="ChEBI" id="CHEBI:58199"/>
        <dbReference type="EC" id="4.4.1.21"/>
    </reaction>
</comment>
<evidence type="ECO:0000256" key="3">
    <source>
        <dbReference type="ARBA" id="ARBA00011738"/>
    </source>
</evidence>
<keyword evidence="8 14" id="KW-0071">Autoinducer synthesis</keyword>
<evidence type="ECO:0000256" key="7">
    <source>
        <dbReference type="ARBA" id="ARBA00022723"/>
    </source>
</evidence>
<dbReference type="PIRSF" id="PIRSF006160">
    <property type="entry name" value="AI2"/>
    <property type="match status" value="1"/>
</dbReference>
<reference evidence="15" key="2">
    <citation type="submission" date="2011-10" db="EMBL/GenBank/DDBJ databases">
        <title>The Genome Sequence of Granulicatella elegans ATCC 700633.</title>
        <authorList>
            <consortium name="The Broad Institute Genome Sequencing Platform"/>
            <consortium name="The Broad Institute Genome Sequencing Center for Infectious Disease"/>
            <person name="Earl A."/>
            <person name="Ward D."/>
            <person name="Feldgarden M."/>
            <person name="Gevers D."/>
            <person name="Sibley C.D."/>
            <person name="Field T.R."/>
            <person name="Grinwis M."/>
            <person name="Eshaghurshan C.S."/>
            <person name="Surette M.G."/>
            <person name="Young S.K."/>
            <person name="Zeng Q."/>
            <person name="Gargeya S."/>
            <person name="Fitzgerald M."/>
            <person name="Haas B."/>
            <person name="Abouelleil A."/>
            <person name="Alvarado L."/>
            <person name="Arachchi H.M."/>
            <person name="Berlin A."/>
            <person name="Brown A."/>
            <person name="Chapman S.B."/>
            <person name="Chen Z."/>
            <person name="Dunbar C."/>
            <person name="Freedman E."/>
            <person name="Gearin G."/>
            <person name="Goldberg J."/>
            <person name="Griggs A."/>
            <person name="Gujja S."/>
            <person name="Heiman D."/>
            <person name="Howarth C."/>
            <person name="Larson L."/>
            <person name="Lui A."/>
            <person name="MacDonald P.J.P."/>
            <person name="Montmayeur A."/>
            <person name="Murphy C."/>
            <person name="Neiman D."/>
            <person name="Pearson M."/>
            <person name="Priest M."/>
            <person name="Roberts A."/>
            <person name="Saif S."/>
            <person name="Shea T."/>
            <person name="Shenoy N."/>
            <person name="Sisk P."/>
            <person name="Stolte C."/>
            <person name="Sykes S."/>
            <person name="Wortman J."/>
            <person name="Nusbaum C."/>
            <person name="Birren B."/>
        </authorList>
    </citation>
    <scope>NUCLEOTIDE SEQUENCE [LARGE SCALE GENOMIC DNA]</scope>
    <source>
        <strain evidence="15">ATCC 700633</strain>
    </source>
</reference>
<dbReference type="PANTHER" id="PTHR35799">
    <property type="entry name" value="S-RIBOSYLHOMOCYSTEINE LYASE"/>
    <property type="match status" value="1"/>
</dbReference>
<feature type="binding site" evidence="14">
    <location>
        <position position="58"/>
    </location>
    <ligand>
        <name>Fe cation</name>
        <dbReference type="ChEBI" id="CHEBI:24875"/>
    </ligand>
</feature>
<evidence type="ECO:0000313" key="16">
    <source>
        <dbReference type="Proteomes" id="UP000002939"/>
    </source>
</evidence>
<evidence type="ECO:0000256" key="6">
    <source>
        <dbReference type="ARBA" id="ARBA00022654"/>
    </source>
</evidence>
<dbReference type="HAMAP" id="MF_00091">
    <property type="entry name" value="LuxS"/>
    <property type="match status" value="1"/>
</dbReference>
<feature type="binding site" evidence="14">
    <location>
        <position position="54"/>
    </location>
    <ligand>
        <name>Fe cation</name>
        <dbReference type="ChEBI" id="CHEBI:24875"/>
    </ligand>
</feature>
<comment type="similarity">
    <text evidence="2 14">Belongs to the LuxS family.</text>
</comment>
<comment type="function">
    <text evidence="11 14">Involved in the synthesis of autoinducer 2 (AI-2) which is secreted by bacteria and is used to communicate both the cell density and the metabolic potential of the environment. The regulation of gene expression in response to changes in cell density is called quorum sensing. Catalyzes the transformation of S-ribosylhomocysteine (RHC) to homocysteine (HC) and 4,5-dihydroxy-2,3-pentadione (DPD).</text>
</comment>
<evidence type="ECO:0000256" key="10">
    <source>
        <dbReference type="ARBA" id="ARBA00023239"/>
    </source>
</evidence>
<dbReference type="PANTHER" id="PTHR35799:SF1">
    <property type="entry name" value="S-RIBOSYLHOMOCYSTEINE LYASE"/>
    <property type="match status" value="1"/>
</dbReference>
<keyword evidence="6 14" id="KW-0673">Quorum sensing</keyword>
<evidence type="ECO:0000256" key="9">
    <source>
        <dbReference type="ARBA" id="ARBA00023004"/>
    </source>
</evidence>
<dbReference type="EMBL" id="ACRF02000013">
    <property type="protein sequence ID" value="EEW93748.1"/>
    <property type="molecule type" value="Genomic_DNA"/>
</dbReference>
<dbReference type="Proteomes" id="UP000002939">
    <property type="component" value="Unassembled WGS sequence"/>
</dbReference>
<evidence type="ECO:0000256" key="11">
    <source>
        <dbReference type="ARBA" id="ARBA00024654"/>
    </source>
</evidence>
<keyword evidence="7 14" id="KW-0479">Metal-binding</keyword>
<sequence>MTEVESFTLDHNKVIAPYVRKITEEVGEKGDRITNFDIRFLQPNKQEMPTGVIHTFEHLLADLLRDRVDGIIDISPFGCRTGFHLITWGTPSAETIAVELKATLEQIVHEIRFEDIQGISAVQCGNYKDHSLFGAKEYAKQVLEQGISIDPFERKVI</sequence>
<organism evidence="15 16">
    <name type="scientific">Granulicatella elegans ATCC 700633</name>
    <dbReference type="NCBI Taxonomy" id="626369"/>
    <lineage>
        <taxon>Bacteria</taxon>
        <taxon>Bacillati</taxon>
        <taxon>Bacillota</taxon>
        <taxon>Bacilli</taxon>
        <taxon>Lactobacillales</taxon>
        <taxon>Carnobacteriaceae</taxon>
        <taxon>Granulicatella</taxon>
    </lineage>
</organism>
<dbReference type="STRING" id="626369.HMPREF0446_00630"/>
<protein>
    <recommendedName>
        <fullName evidence="5 14">S-ribosylhomocysteine lyase</fullName>
        <ecNumber evidence="4 14">4.4.1.21</ecNumber>
    </recommendedName>
    <alternativeName>
        <fullName evidence="12 14">AI-2 synthesis protein</fullName>
    </alternativeName>
    <alternativeName>
        <fullName evidence="13 14">Autoinducer-2 production protein LuxS</fullName>
    </alternativeName>
</protein>
<reference evidence="15" key="1">
    <citation type="submission" date="2009-09" db="EMBL/GenBank/DDBJ databases">
        <authorList>
            <consortium name="The Broad Institute Genome Sequencing Platform"/>
            <person name="Ward D."/>
            <person name="Feldgarden M."/>
            <person name="Earl A."/>
            <person name="Young S.K."/>
            <person name="Zeng Q."/>
            <person name="Koehrsen M."/>
            <person name="Alvarado L."/>
            <person name="Berlin A."/>
            <person name="Bochicchio J."/>
            <person name="Borenstein D."/>
            <person name="Chapman S.B."/>
            <person name="Chen Z."/>
            <person name="Engels R."/>
            <person name="Freedman E."/>
            <person name="Gellesch M."/>
            <person name="Goldberg J."/>
            <person name="Griggs A."/>
            <person name="Gujja S."/>
            <person name="Heilman E."/>
            <person name="Heiman D."/>
            <person name="Hepburn T."/>
            <person name="Howarth C."/>
            <person name="Jen D."/>
            <person name="Larson L."/>
            <person name="Lewis B."/>
            <person name="Mehta T."/>
            <person name="Park D."/>
            <person name="Pearson M."/>
            <person name="Roberts A."/>
            <person name="Saif S."/>
            <person name="Shea T."/>
            <person name="Shenoy N."/>
            <person name="Sisk P."/>
            <person name="Stolte C."/>
            <person name="Sykes S."/>
            <person name="Thomson T."/>
            <person name="Walk T."/>
            <person name="White J."/>
            <person name="Yandava C."/>
            <person name="Sibley C.D."/>
            <person name="Field T.R."/>
            <person name="Grinwis M."/>
            <person name="Eshaghurshan C.S."/>
            <person name="Surette M.G."/>
            <person name="Haas B."/>
            <person name="Nusbaum C."/>
            <person name="Birren B."/>
        </authorList>
    </citation>
    <scope>NUCLEOTIDE SEQUENCE [LARGE SCALE GENOMIC DNA]</scope>
    <source>
        <strain evidence="15">ATCC 700633</strain>
    </source>
</reference>
<evidence type="ECO:0000256" key="13">
    <source>
        <dbReference type="ARBA" id="ARBA00031777"/>
    </source>
</evidence>
<dbReference type="SUPFAM" id="SSF63411">
    <property type="entry name" value="LuxS/MPP-like metallohydrolase"/>
    <property type="match status" value="1"/>
</dbReference>
<dbReference type="InterPro" id="IPR037005">
    <property type="entry name" value="LuxS_sf"/>
</dbReference>
<dbReference type="PRINTS" id="PR01487">
    <property type="entry name" value="LUXSPROTEIN"/>
</dbReference>
<dbReference type="InterPro" id="IPR011249">
    <property type="entry name" value="Metalloenz_LuxS/M16"/>
</dbReference>
<comment type="cofactor">
    <cofactor evidence="14">
        <name>Fe cation</name>
        <dbReference type="ChEBI" id="CHEBI:24875"/>
    </cofactor>
    <text evidence="14">Binds 1 Fe cation per subunit.</text>
</comment>
<gene>
    <name evidence="14" type="primary">luxS</name>
    <name evidence="15" type="ORF">HMPREF0446_00630</name>
</gene>
<evidence type="ECO:0000256" key="8">
    <source>
        <dbReference type="ARBA" id="ARBA00022929"/>
    </source>
</evidence>
<evidence type="ECO:0000256" key="1">
    <source>
        <dbReference type="ARBA" id="ARBA00000297"/>
    </source>
</evidence>
<accession>D0BKZ5</accession>